<feature type="transmembrane region" description="Helical" evidence="1">
    <location>
        <begin position="165"/>
        <end position="184"/>
    </location>
</feature>
<feature type="transmembrane region" description="Helical" evidence="1">
    <location>
        <begin position="108"/>
        <end position="127"/>
    </location>
</feature>
<feature type="transmembrane region" description="Helical" evidence="1">
    <location>
        <begin position="42"/>
        <end position="68"/>
    </location>
</feature>
<evidence type="ECO:0000256" key="1">
    <source>
        <dbReference type="SAM" id="Phobius"/>
    </source>
</evidence>
<dbReference type="InterPro" id="IPR008875">
    <property type="entry name" value="TraX"/>
</dbReference>
<keyword evidence="1" id="KW-0472">Membrane</keyword>
<dbReference type="EMBL" id="CP119078">
    <property type="protein sequence ID" value="WED42013.1"/>
    <property type="molecule type" value="Genomic_DNA"/>
</dbReference>
<feature type="transmembrane region" description="Helical" evidence="1">
    <location>
        <begin position="215"/>
        <end position="232"/>
    </location>
</feature>
<name>A0ABY8ANA8_9GAMM</name>
<accession>A0ABY8ANA8</accession>
<proteinExistence type="predicted"/>
<gene>
    <name evidence="2" type="ORF">PXX05_08700</name>
</gene>
<organism evidence="2 3">
    <name type="scientific">Legionella cardiaca</name>
    <dbReference type="NCBI Taxonomy" id="1071983"/>
    <lineage>
        <taxon>Bacteria</taxon>
        <taxon>Pseudomonadati</taxon>
        <taxon>Pseudomonadota</taxon>
        <taxon>Gammaproteobacteria</taxon>
        <taxon>Legionellales</taxon>
        <taxon>Legionellaceae</taxon>
        <taxon>Legionella</taxon>
    </lineage>
</organism>
<keyword evidence="1" id="KW-0812">Transmembrane</keyword>
<protein>
    <submittedName>
        <fullName evidence="2">TraX family protein</fullName>
    </submittedName>
</protein>
<keyword evidence="1" id="KW-1133">Transmembrane helix</keyword>
<dbReference type="Proteomes" id="UP001222087">
    <property type="component" value="Chromosome"/>
</dbReference>
<evidence type="ECO:0000313" key="3">
    <source>
        <dbReference type="Proteomes" id="UP001222087"/>
    </source>
</evidence>
<dbReference type="RefSeq" id="WP_275087837.1">
    <property type="nucleotide sequence ID" value="NZ_CP119078.1"/>
</dbReference>
<evidence type="ECO:0000313" key="2">
    <source>
        <dbReference type="EMBL" id="WED42013.1"/>
    </source>
</evidence>
<sequence>MDHTAKFEKFNSLSPIIISSGTLEGLKWLAMISMTVDHFNRFFFNTSVYSLFCFGRLAMPLFAFIFAYNLARKETLARGIYQRVFKRLFLFGVLATPAYMAMRQLQHLWPLNIMFMLFIAAVIFFLYEKGGKLNLPAALFVFLIGGAFVEYNWSGIIFCISCWFYCRNPSILALIACLFSYFLIDNLNGNHWALVSLPLIVLATQIELKVPRIPYFFYIYYPAHLTLFWLLSKIDFVPNLL</sequence>
<dbReference type="Pfam" id="PF05857">
    <property type="entry name" value="TraX"/>
    <property type="match status" value="1"/>
</dbReference>
<reference evidence="2 3" key="1">
    <citation type="submission" date="2023-02" db="EMBL/GenBank/DDBJ databases">
        <title>Genome Sequence of L. cardiaca H63T.</title>
        <authorList>
            <person name="Lopez A.E."/>
            <person name="Cianciotto N.P."/>
        </authorList>
    </citation>
    <scope>NUCLEOTIDE SEQUENCE [LARGE SCALE GENOMIC DNA]</scope>
    <source>
        <strain evidence="2 3">H63</strain>
    </source>
</reference>
<keyword evidence="3" id="KW-1185">Reference proteome</keyword>
<feature type="transmembrane region" description="Helical" evidence="1">
    <location>
        <begin position="133"/>
        <end position="153"/>
    </location>
</feature>